<feature type="region of interest" description="Disordered" evidence="1">
    <location>
        <begin position="1"/>
        <end position="55"/>
    </location>
</feature>
<dbReference type="InterPro" id="IPR052586">
    <property type="entry name" value="ASCC2"/>
</dbReference>
<reference evidence="3 4" key="1">
    <citation type="submission" date="2018-04" db="EMBL/GenBank/DDBJ databases">
        <authorList>
            <person name="Vogel A."/>
        </authorList>
    </citation>
    <scope>NUCLEOTIDE SEQUENCE [LARGE SCALE GENOMIC DNA]</scope>
</reference>
<dbReference type="InterPro" id="IPR016194">
    <property type="entry name" value="SPOC-like_C_dom_sf"/>
</dbReference>
<dbReference type="SUPFAM" id="SSF100939">
    <property type="entry name" value="SPOC domain-like"/>
    <property type="match status" value="1"/>
</dbReference>
<proteinExistence type="predicted"/>
<sequence>MAEPEQPLKKRKVGENITESSPPVPLLSRPLFPPPPPPPLEAVQPPPPPTPPQISHEEVLLRRRNQEEIRNVYGCFNRINFCIAQKDKRLQPDIERAYLSLITASRGCSSVQRLAAEFIPKYASHCPTALEAAVKVLINMHNWSFAVVSRVEDADGIAFDIVKACIFGLADICQSAATAAPLSSVIQGVSTTVFRDALTFLISSFEGTNIFQIVDKEFLKTDDILGSLTQYQKNVVALDDSRLLKLMKFRALSLLRIFFTCTRNVISTCYDLFDSAETHKEGNYFLRQLIERFDVPSSRPLIVECNGSMQSISKNTSYSGDDCIHNGFATESKNTLKHTKAVPKICLLALVLNNNISLKKWIISRHKKLCKSGFSQVVSAITSILEEVFDSSLDQIKIDDIIEESEDDFRSREHNNQCFIPRACSQGHTTEVSRSSMVSQLPDRHLNTDNLGSRSMTIDSKEQGDLVYNRSSISGELSNQQVSSPVIRPLYSRSFSIDGGTCSSPTERSLTPSMDHHLPALRTCGGAVCSTPSPKKPFPLNHSSGFGTRGTINGVAQGSSSHVYIGNVQNQWAKDDIIHEARKIVYNGPVTVTDIYSEAALLMEFETPEEASMVMNHLRQCRNANNCFIWPPNAGPLNATMHAEGSRLASTFSPCRMAVSSHVHTMIEQQTNVQLTSKPGVHHVPSFAKPDNGFMEHTSPRIKPEHGAMTSSEHPGFQPQWRPFVGQDMHEVREVDKIAADPFNQGGGISGSGDQMWAYRKPERELHSGPGGISCIPTPTQGLAMGPSIFSQGPPVAPPQPLQTPLAAPPHLVQASPFAHHQVPFGPLLAPAHPIHTHIVQSPQPTQRPTISPSQPVQTPFIQPGYFPPSSWDTHLLNHSLPPIPSPSSVMPTSIHHNARVPPYLPAAVTPLAQFHANSIPPYNHTLYMNNRPPSASFPPPSTEFRHPFTNQPGVQPPLSSSPPHPGPQIVPPPPNSPPPPPPSESLNSENLKQCPQNQWQGSLNKSGIHYCKVYAQRVESVVCKYSSAVAEPTEWPAKLDMTKRTDFQHVKSTFSSTPPNKREICWLLPASQDDHKGFQDFISYLKQRECAGVIKMPAVKSMWARILFILPQCPEIWSMLSLEPNPGPCLIGLVLPKETNFEWV</sequence>
<accession>A0A484K8J7</accession>
<evidence type="ECO:0000313" key="4">
    <source>
        <dbReference type="Proteomes" id="UP000595140"/>
    </source>
</evidence>
<evidence type="ECO:0000259" key="2">
    <source>
        <dbReference type="Pfam" id="PF07744"/>
    </source>
</evidence>
<dbReference type="OrthoDB" id="5577209at2759"/>
<evidence type="ECO:0000256" key="1">
    <source>
        <dbReference type="SAM" id="MobiDB-lite"/>
    </source>
</evidence>
<dbReference type="InterPro" id="IPR012921">
    <property type="entry name" value="SPOC_C"/>
</dbReference>
<feature type="domain" description="Spen paralogue and orthologue SPOC C-terminal" evidence="2">
    <location>
        <begin position="993"/>
        <end position="1137"/>
    </location>
</feature>
<dbReference type="AlphaFoldDB" id="A0A484K8J7"/>
<name>A0A484K8J7_9ASTE</name>
<feature type="compositionally biased region" description="Pro residues" evidence="1">
    <location>
        <begin position="960"/>
        <end position="984"/>
    </location>
</feature>
<feature type="region of interest" description="Disordered" evidence="1">
    <location>
        <begin position="431"/>
        <end position="458"/>
    </location>
</feature>
<feature type="compositionally biased region" description="Polar residues" evidence="1">
    <location>
        <begin position="448"/>
        <end position="458"/>
    </location>
</feature>
<feature type="region of interest" description="Disordered" evidence="1">
    <location>
        <begin position="931"/>
        <end position="991"/>
    </location>
</feature>
<dbReference type="CDD" id="cd21546">
    <property type="entry name" value="SPOC_FPA-like"/>
    <property type="match status" value="1"/>
</dbReference>
<keyword evidence="4" id="KW-1185">Reference proteome</keyword>
<organism evidence="3 4">
    <name type="scientific">Cuscuta campestris</name>
    <dbReference type="NCBI Taxonomy" id="132261"/>
    <lineage>
        <taxon>Eukaryota</taxon>
        <taxon>Viridiplantae</taxon>
        <taxon>Streptophyta</taxon>
        <taxon>Embryophyta</taxon>
        <taxon>Tracheophyta</taxon>
        <taxon>Spermatophyta</taxon>
        <taxon>Magnoliopsida</taxon>
        <taxon>eudicotyledons</taxon>
        <taxon>Gunneridae</taxon>
        <taxon>Pentapetalae</taxon>
        <taxon>asterids</taxon>
        <taxon>lamiids</taxon>
        <taxon>Solanales</taxon>
        <taxon>Convolvulaceae</taxon>
        <taxon>Cuscuteae</taxon>
        <taxon>Cuscuta</taxon>
        <taxon>Cuscuta subgen. Grammica</taxon>
        <taxon>Cuscuta sect. Cleistogrammica</taxon>
    </lineage>
</organism>
<feature type="compositionally biased region" description="Pro residues" evidence="1">
    <location>
        <begin position="31"/>
        <end position="52"/>
    </location>
</feature>
<protein>
    <recommendedName>
        <fullName evidence="2">Spen paralogue and orthologue SPOC C-terminal domain-containing protein</fullName>
    </recommendedName>
</protein>
<dbReference type="EMBL" id="OOIL02000230">
    <property type="protein sequence ID" value="VFQ62301.1"/>
    <property type="molecule type" value="Genomic_DNA"/>
</dbReference>
<gene>
    <name evidence="3" type="ORF">CCAM_LOCUS4077</name>
</gene>
<dbReference type="PANTHER" id="PTHR21494:SF2">
    <property type="entry name" value="NUCLEIC ACID BINDING PROTEIN"/>
    <property type="match status" value="1"/>
</dbReference>
<dbReference type="Proteomes" id="UP000595140">
    <property type="component" value="Unassembled WGS sequence"/>
</dbReference>
<dbReference type="PANTHER" id="PTHR21494">
    <property type="entry name" value="ACTIVATING SIGNAL COINTEGRATOR 1 COMPLEX SUBUNIT 2 ASC-1 COMPLEX SUBUNIT P100"/>
    <property type="match status" value="1"/>
</dbReference>
<dbReference type="GO" id="GO:0043130">
    <property type="term" value="F:ubiquitin binding"/>
    <property type="evidence" value="ECO:0007669"/>
    <property type="project" value="TreeGrafter"/>
</dbReference>
<dbReference type="Pfam" id="PF07744">
    <property type="entry name" value="SPOC"/>
    <property type="match status" value="1"/>
</dbReference>
<evidence type="ECO:0000313" key="3">
    <source>
        <dbReference type="EMBL" id="VFQ62301.1"/>
    </source>
</evidence>